<dbReference type="GO" id="GO:0015074">
    <property type="term" value="P:DNA integration"/>
    <property type="evidence" value="ECO:0007669"/>
    <property type="project" value="InterPro"/>
</dbReference>
<sequence length="58" mass="6666">MSGFKHYDIILLKDLNPKEIQHRLGHSDHGITMNTYSPLAKNKEKDTARKFGDILNTL</sequence>
<dbReference type="Proteomes" id="UP000076519">
    <property type="component" value="Unassembled WGS sequence"/>
</dbReference>
<evidence type="ECO:0000313" key="3">
    <source>
        <dbReference type="Proteomes" id="UP000076519"/>
    </source>
</evidence>
<gene>
    <name evidence="2" type="ORF">AB996_0559</name>
</gene>
<keyword evidence="1" id="KW-0233">DNA recombination</keyword>
<dbReference type="InterPro" id="IPR011010">
    <property type="entry name" value="DNA_brk_join_enz"/>
</dbReference>
<comment type="caution">
    <text evidence="2">The sequence shown here is derived from an EMBL/GenBank/DDBJ whole genome shotgun (WGS) entry which is preliminary data.</text>
</comment>
<organism evidence="2 3">
    <name type="scientific">Lactococcus lactis subsp. cremoris</name>
    <name type="common">Streptococcus cremoris</name>
    <dbReference type="NCBI Taxonomy" id="1359"/>
    <lineage>
        <taxon>Bacteria</taxon>
        <taxon>Bacillati</taxon>
        <taxon>Bacillota</taxon>
        <taxon>Bacilli</taxon>
        <taxon>Lactobacillales</taxon>
        <taxon>Streptococcaceae</taxon>
        <taxon>Lactococcus</taxon>
    </lineage>
</organism>
<name>A0A166K6M5_LACLC</name>
<proteinExistence type="predicted"/>
<dbReference type="AlphaFoldDB" id="A0A166K6M5"/>
<reference evidence="2 3" key="1">
    <citation type="submission" date="2015-08" db="EMBL/GenBank/DDBJ databases">
        <title>Draft Genome Sequences of 11 Lactococcus lactis subspecies cremoris strains.</title>
        <authorList>
            <person name="Wels M."/>
            <person name="Backus L."/>
            <person name="Boekhorst J."/>
            <person name="Dijkstra A."/>
            <person name="Beerthuizen M."/>
            <person name="Siezen R."/>
            <person name="Bachmann H."/>
            <person name="Van Hijum S."/>
        </authorList>
    </citation>
    <scope>NUCLEOTIDE SEQUENCE [LARGE SCALE GENOMIC DNA]</scope>
    <source>
        <strain evidence="2 3">KW10</strain>
    </source>
</reference>
<dbReference type="SUPFAM" id="SSF56349">
    <property type="entry name" value="DNA breaking-rejoining enzymes"/>
    <property type="match status" value="1"/>
</dbReference>
<evidence type="ECO:0000256" key="1">
    <source>
        <dbReference type="ARBA" id="ARBA00023172"/>
    </source>
</evidence>
<dbReference type="InterPro" id="IPR013762">
    <property type="entry name" value="Integrase-like_cat_sf"/>
</dbReference>
<dbReference type="PATRIC" id="fig|1359.32.peg.1082"/>
<accession>A0A166K6M5</accession>
<protein>
    <recommendedName>
        <fullName evidence="4">Integrase</fullName>
    </recommendedName>
</protein>
<dbReference type="GO" id="GO:0003677">
    <property type="term" value="F:DNA binding"/>
    <property type="evidence" value="ECO:0007669"/>
    <property type="project" value="InterPro"/>
</dbReference>
<dbReference type="Gene3D" id="1.10.443.10">
    <property type="entry name" value="Intergrase catalytic core"/>
    <property type="match status" value="1"/>
</dbReference>
<evidence type="ECO:0008006" key="4">
    <source>
        <dbReference type="Google" id="ProtNLM"/>
    </source>
</evidence>
<dbReference type="GO" id="GO:0006310">
    <property type="term" value="P:DNA recombination"/>
    <property type="evidence" value="ECO:0007669"/>
    <property type="project" value="UniProtKB-KW"/>
</dbReference>
<dbReference type="EMBL" id="LIYF01000009">
    <property type="protein sequence ID" value="KZK07727.1"/>
    <property type="molecule type" value="Genomic_DNA"/>
</dbReference>
<evidence type="ECO:0000313" key="2">
    <source>
        <dbReference type="EMBL" id="KZK07727.1"/>
    </source>
</evidence>